<dbReference type="RefSeq" id="XP_018985805.1">
    <property type="nucleotide sequence ID" value="XM_019128427.1"/>
</dbReference>
<dbReference type="GO" id="GO:0005739">
    <property type="term" value="C:mitochondrion"/>
    <property type="evidence" value="ECO:0007669"/>
    <property type="project" value="TreeGrafter"/>
</dbReference>
<dbReference type="OrthoDB" id="5552842at2759"/>
<dbReference type="EMBL" id="KV454429">
    <property type="protein sequence ID" value="ODQ80477.1"/>
    <property type="molecule type" value="Genomic_DNA"/>
</dbReference>
<dbReference type="GO" id="GO:0000402">
    <property type="term" value="F:crossed form four-way junction DNA binding"/>
    <property type="evidence" value="ECO:0007669"/>
    <property type="project" value="TreeGrafter"/>
</dbReference>
<sequence length="315" mass="35950">MLSPVLLKARNDTLKAFCRHCGVSPTGNKSDLVAALSTGFIAPNRKPYSVLSIDMGIRNFSFCRLLMENGAKPTIEEWRKIDVDRYCGNSTPVYSPLAYSQIAYDIVNQIVYNSAYAVPDLVLIERQRLRSGSSKNVFEHVLRVIMLENMLHASIYAVKKLDPAREKTRVDSSSPAEMVRYWCTEEKLTATKSKTLRVNMVARWLEGYLHGEDIPFELNKKYQQKVVNVDPKVKKLRSQSKKLYKTIMKGEDSEKEVGTGETEKGDDLVDSLLHGLAFHQWQCNRRELQRLVETGKGSLEEMLAGMDKRRELNLR</sequence>
<dbReference type="STRING" id="984486.A0A1E3QU69"/>
<name>A0A1E3QU69_9ASCO</name>
<keyword evidence="3" id="KW-1185">Reference proteome</keyword>
<dbReference type="AlphaFoldDB" id="A0A1E3QU69"/>
<accession>A0A1E3QU69</accession>
<dbReference type="GO" id="GO:0000403">
    <property type="term" value="F:Y-form DNA binding"/>
    <property type="evidence" value="ECO:0007669"/>
    <property type="project" value="TreeGrafter"/>
</dbReference>
<dbReference type="InterPro" id="IPR015242">
    <property type="entry name" value="Ydc2_cat"/>
</dbReference>
<evidence type="ECO:0000313" key="3">
    <source>
        <dbReference type="Proteomes" id="UP000094336"/>
    </source>
</evidence>
<organism evidence="2 3">
    <name type="scientific">Babjeviella inositovora NRRL Y-12698</name>
    <dbReference type="NCBI Taxonomy" id="984486"/>
    <lineage>
        <taxon>Eukaryota</taxon>
        <taxon>Fungi</taxon>
        <taxon>Dikarya</taxon>
        <taxon>Ascomycota</taxon>
        <taxon>Saccharomycotina</taxon>
        <taxon>Pichiomycetes</taxon>
        <taxon>Serinales incertae sedis</taxon>
        <taxon>Babjeviella</taxon>
    </lineage>
</organism>
<dbReference type="PANTHER" id="PTHR28072:SF1">
    <property type="entry name" value="CRUCIFORM CUTTING ENDONUCLEASE 1, MITOCHONDRIAL-RELATED"/>
    <property type="match status" value="1"/>
</dbReference>
<gene>
    <name evidence="2" type="ORF">BABINDRAFT_160757</name>
</gene>
<reference evidence="3" key="1">
    <citation type="submission" date="2016-05" db="EMBL/GenBank/DDBJ databases">
        <title>Comparative genomics of biotechnologically important yeasts.</title>
        <authorList>
            <consortium name="DOE Joint Genome Institute"/>
            <person name="Riley R."/>
            <person name="Haridas S."/>
            <person name="Wolfe K.H."/>
            <person name="Lopes M.R."/>
            <person name="Hittinger C.T."/>
            <person name="Goker M."/>
            <person name="Salamov A."/>
            <person name="Wisecaver J."/>
            <person name="Long T.M."/>
            <person name="Aerts A.L."/>
            <person name="Barry K."/>
            <person name="Choi C."/>
            <person name="Clum A."/>
            <person name="Coughlan A.Y."/>
            <person name="Deshpande S."/>
            <person name="Douglass A.P."/>
            <person name="Hanson S.J."/>
            <person name="Klenk H.-P."/>
            <person name="Labutti K."/>
            <person name="Lapidus A."/>
            <person name="Lindquist E."/>
            <person name="Lipzen A."/>
            <person name="Meier-Kolthoff J.P."/>
            <person name="Ohm R.A."/>
            <person name="Otillar R.P."/>
            <person name="Pangilinan J."/>
            <person name="Peng Y."/>
            <person name="Rokas A."/>
            <person name="Rosa C.A."/>
            <person name="Scheuner C."/>
            <person name="Sibirny A.A."/>
            <person name="Slot J.C."/>
            <person name="Stielow J.B."/>
            <person name="Sun H."/>
            <person name="Kurtzman C.P."/>
            <person name="Blackwell M."/>
            <person name="Grigoriev I.V."/>
            <person name="Jeffries T.W."/>
        </authorList>
    </citation>
    <scope>NUCLEOTIDE SEQUENCE [LARGE SCALE GENOMIC DNA]</scope>
    <source>
        <strain evidence="3">NRRL Y-12698</strain>
    </source>
</reference>
<dbReference type="GO" id="GO:0070336">
    <property type="term" value="F:flap-structured DNA binding"/>
    <property type="evidence" value="ECO:0007669"/>
    <property type="project" value="TreeGrafter"/>
</dbReference>
<dbReference type="InterPro" id="IPR012337">
    <property type="entry name" value="RNaseH-like_sf"/>
</dbReference>
<dbReference type="GO" id="GO:0004520">
    <property type="term" value="F:DNA endonuclease activity"/>
    <property type="evidence" value="ECO:0007669"/>
    <property type="project" value="TreeGrafter"/>
</dbReference>
<dbReference type="CDD" id="cd16963">
    <property type="entry name" value="CCE1"/>
    <property type="match status" value="1"/>
</dbReference>
<evidence type="ECO:0000259" key="1">
    <source>
        <dbReference type="Pfam" id="PF09159"/>
    </source>
</evidence>
<feature type="domain" description="Mitochondrial resolvase Ydc2 catalytic" evidence="1">
    <location>
        <begin position="50"/>
        <end position="288"/>
    </location>
</feature>
<protein>
    <recommendedName>
        <fullName evidence="1">Mitochondrial resolvase Ydc2 catalytic domain-containing protein</fullName>
    </recommendedName>
</protein>
<dbReference type="PANTHER" id="PTHR28072">
    <property type="entry name" value="CRUCIFORM CUTTING ENDONUCLEASE 1, MITOCHONDRIAL-RELATED"/>
    <property type="match status" value="1"/>
</dbReference>
<dbReference type="Pfam" id="PF09159">
    <property type="entry name" value="Ydc2-catalyt"/>
    <property type="match status" value="1"/>
</dbReference>
<evidence type="ECO:0000313" key="2">
    <source>
        <dbReference type="EMBL" id="ODQ80477.1"/>
    </source>
</evidence>
<dbReference type="InterPro" id="IPR036397">
    <property type="entry name" value="RNaseH_sf"/>
</dbReference>
<dbReference type="GeneID" id="30146280"/>
<dbReference type="SUPFAM" id="SSF53098">
    <property type="entry name" value="Ribonuclease H-like"/>
    <property type="match status" value="1"/>
</dbReference>
<dbReference type="InterPro" id="IPR039197">
    <property type="entry name" value="Mrs1/Cce1"/>
</dbReference>
<proteinExistence type="predicted"/>
<dbReference type="Proteomes" id="UP000094336">
    <property type="component" value="Unassembled WGS sequence"/>
</dbReference>
<dbReference type="Gene3D" id="3.30.420.10">
    <property type="entry name" value="Ribonuclease H-like superfamily/Ribonuclease H"/>
    <property type="match status" value="1"/>
</dbReference>